<protein>
    <submittedName>
        <fullName evidence="1">Uncharacterized protein</fullName>
    </submittedName>
</protein>
<keyword evidence="2" id="KW-1185">Reference proteome</keyword>
<proteinExistence type="predicted"/>
<evidence type="ECO:0000313" key="2">
    <source>
        <dbReference type="Proteomes" id="UP000078046"/>
    </source>
</evidence>
<comment type="caution">
    <text evidence="1">The sequence shown here is derived from an EMBL/GenBank/DDBJ whole genome shotgun (WGS) entry which is preliminary data.</text>
</comment>
<reference evidence="1 2" key="1">
    <citation type="submission" date="2016-04" db="EMBL/GenBank/DDBJ databases">
        <title>The genome of Intoshia linei affirms orthonectids as highly simplified spiralians.</title>
        <authorList>
            <person name="Mikhailov K.V."/>
            <person name="Slusarev G.S."/>
            <person name="Nikitin M.A."/>
            <person name="Logacheva M.D."/>
            <person name="Penin A."/>
            <person name="Aleoshin V."/>
            <person name="Panchin Y.V."/>
        </authorList>
    </citation>
    <scope>NUCLEOTIDE SEQUENCE [LARGE SCALE GENOMIC DNA]</scope>
    <source>
        <strain evidence="1">Intl2013</strain>
        <tissue evidence="1">Whole animal</tissue>
    </source>
</reference>
<dbReference type="Proteomes" id="UP000078046">
    <property type="component" value="Unassembled WGS sequence"/>
</dbReference>
<name>A0A177B8S4_9BILA</name>
<sequence length="91" mass="10902">MMNSIFPLLPKKIIRSNIEIELKRLNIDDNFSEKNKQFREPQIDHDILNNDNQFQFLKEYMNPMNTNIIPINNNISSVLKCYEITQLELNF</sequence>
<dbReference type="AlphaFoldDB" id="A0A177B8S4"/>
<accession>A0A177B8S4</accession>
<evidence type="ECO:0000313" key="1">
    <source>
        <dbReference type="EMBL" id="OAF70062.1"/>
    </source>
</evidence>
<organism evidence="1 2">
    <name type="scientific">Intoshia linei</name>
    <dbReference type="NCBI Taxonomy" id="1819745"/>
    <lineage>
        <taxon>Eukaryota</taxon>
        <taxon>Metazoa</taxon>
        <taxon>Spiralia</taxon>
        <taxon>Lophotrochozoa</taxon>
        <taxon>Mesozoa</taxon>
        <taxon>Orthonectida</taxon>
        <taxon>Rhopaluridae</taxon>
        <taxon>Intoshia</taxon>
    </lineage>
</organism>
<gene>
    <name evidence="1" type="ORF">A3Q56_02171</name>
</gene>
<dbReference type="EMBL" id="LWCA01000191">
    <property type="protein sequence ID" value="OAF70062.1"/>
    <property type="molecule type" value="Genomic_DNA"/>
</dbReference>